<evidence type="ECO:0000256" key="1">
    <source>
        <dbReference type="SAM" id="Coils"/>
    </source>
</evidence>
<accession>A0ABR2ZX66</accession>
<dbReference type="PANTHER" id="PTHR21974:SF2">
    <property type="entry name" value="RE15880P"/>
    <property type="match status" value="1"/>
</dbReference>
<organism evidence="3 4">
    <name type="scientific">Marasmius tenuissimus</name>
    <dbReference type="NCBI Taxonomy" id="585030"/>
    <lineage>
        <taxon>Eukaryota</taxon>
        <taxon>Fungi</taxon>
        <taxon>Dikarya</taxon>
        <taxon>Basidiomycota</taxon>
        <taxon>Agaricomycotina</taxon>
        <taxon>Agaricomycetes</taxon>
        <taxon>Agaricomycetidae</taxon>
        <taxon>Agaricales</taxon>
        <taxon>Marasmiineae</taxon>
        <taxon>Marasmiaceae</taxon>
        <taxon>Marasmius</taxon>
    </lineage>
</organism>
<feature type="coiled-coil region" evidence="1">
    <location>
        <begin position="38"/>
        <end position="105"/>
    </location>
</feature>
<sequence length="519" mass="57762">MSTSQTILENAQYHANLLKTLDDLSYAPSAFSQQTNYLADLEGRVKNIKANVEKLSNVTKKERKEHESLRDSTARRLAAKMTGKKQKFEEKREKEEKEYVEALEKEMKERDNLKTIETMIAEGRDVLVVDSKRYSWQREDLSRKSQRLAEAEREIHALYERIFDGPTQEFPRDDQLESQLEQSQQAYNRIQDHMNRQSRAVHLLKEADNAMRHCLAQMQEALGYSTWDVYGGGTMADMMERSALGNAAIAASRAQMLVNQAQQTSPDVRNVGPIRVYEISMFGDVFFDNIFSDIAAHNKMEANRNELMQHHDRIRNELRAATLRCERIGPDLIEASEVLSQCRRDLDQFRRETFERVSGTGGAGGDEAGAPPPQYFPREDVPPPAFPERSSTSSIQMPTGPDQHSPPAGPPTGHDTGAGTSQTRFNPPAGPPSEHESEPNGNASGSTQAQYQPPLGPPPGHLERADSSVPKHWGSKNPFALSLVGDSAHLQDGASQGTRGESPQPGKGEGQATNGDRGE</sequence>
<gene>
    <name evidence="3" type="ORF">AAF712_008125</name>
</gene>
<protein>
    <submittedName>
        <fullName evidence="3">Uncharacterized protein</fullName>
    </submittedName>
</protein>
<reference evidence="3 4" key="1">
    <citation type="submission" date="2024-05" db="EMBL/GenBank/DDBJ databases">
        <title>A draft genome resource for the thread blight pathogen Marasmius tenuissimus strain MS-2.</title>
        <authorList>
            <person name="Yulfo-Soto G.E."/>
            <person name="Baruah I.K."/>
            <person name="Amoako-Attah I."/>
            <person name="Bukari Y."/>
            <person name="Meinhardt L.W."/>
            <person name="Bailey B.A."/>
            <person name="Cohen S.P."/>
        </authorList>
    </citation>
    <scope>NUCLEOTIDE SEQUENCE [LARGE SCALE GENOMIC DNA]</scope>
    <source>
        <strain evidence="3 4">MS-2</strain>
    </source>
</reference>
<feature type="coiled-coil region" evidence="1">
    <location>
        <begin position="141"/>
        <end position="193"/>
    </location>
</feature>
<keyword evidence="1" id="KW-0175">Coiled coil</keyword>
<dbReference type="PANTHER" id="PTHR21974">
    <property type="entry name" value="RE15880P"/>
    <property type="match status" value="1"/>
</dbReference>
<feature type="compositionally biased region" description="Polar residues" evidence="2">
    <location>
        <begin position="439"/>
        <end position="451"/>
    </location>
</feature>
<evidence type="ECO:0000256" key="2">
    <source>
        <dbReference type="SAM" id="MobiDB-lite"/>
    </source>
</evidence>
<name>A0ABR2ZX66_9AGAR</name>
<feature type="coiled-coil region" evidence="1">
    <location>
        <begin position="297"/>
        <end position="352"/>
    </location>
</feature>
<evidence type="ECO:0000313" key="4">
    <source>
        <dbReference type="Proteomes" id="UP001437256"/>
    </source>
</evidence>
<dbReference type="EMBL" id="JBBXMP010000055">
    <property type="protein sequence ID" value="KAL0064872.1"/>
    <property type="molecule type" value="Genomic_DNA"/>
</dbReference>
<dbReference type="Proteomes" id="UP001437256">
    <property type="component" value="Unassembled WGS sequence"/>
</dbReference>
<feature type="region of interest" description="Disordered" evidence="2">
    <location>
        <begin position="356"/>
        <end position="519"/>
    </location>
</feature>
<proteinExistence type="predicted"/>
<keyword evidence="4" id="KW-1185">Reference proteome</keyword>
<evidence type="ECO:0000313" key="3">
    <source>
        <dbReference type="EMBL" id="KAL0064872.1"/>
    </source>
</evidence>
<comment type="caution">
    <text evidence="3">The sequence shown here is derived from an EMBL/GenBank/DDBJ whole genome shotgun (WGS) entry which is preliminary data.</text>
</comment>